<gene>
    <name evidence="1" type="ORF">ASZ90_001433</name>
</gene>
<organism evidence="1">
    <name type="scientific">hydrocarbon metagenome</name>
    <dbReference type="NCBI Taxonomy" id="938273"/>
    <lineage>
        <taxon>unclassified sequences</taxon>
        <taxon>metagenomes</taxon>
        <taxon>ecological metagenomes</taxon>
    </lineage>
</organism>
<evidence type="ECO:0000313" key="1">
    <source>
        <dbReference type="EMBL" id="KUG28692.1"/>
    </source>
</evidence>
<accession>A0A0W8G6A5</accession>
<protein>
    <submittedName>
        <fullName evidence="1">Uncharacterized protein</fullName>
    </submittedName>
</protein>
<dbReference type="AlphaFoldDB" id="A0A0W8G6A5"/>
<proteinExistence type="predicted"/>
<dbReference type="EMBL" id="LNQE01000192">
    <property type="protein sequence ID" value="KUG28692.1"/>
    <property type="molecule type" value="Genomic_DNA"/>
</dbReference>
<name>A0A0W8G6A5_9ZZZZ</name>
<comment type="caution">
    <text evidence="1">The sequence shown here is derived from an EMBL/GenBank/DDBJ whole genome shotgun (WGS) entry which is preliminary data.</text>
</comment>
<sequence length="44" mass="5028">MIVGRFPEHGRAVEARRAFVAREGVEAMVKEFPAAEVTRRLQCR</sequence>
<reference evidence="1" key="1">
    <citation type="journal article" date="2015" name="Proc. Natl. Acad. Sci. U.S.A.">
        <title>Networks of energetic and metabolic interactions define dynamics in microbial communities.</title>
        <authorList>
            <person name="Embree M."/>
            <person name="Liu J.K."/>
            <person name="Al-Bassam M.M."/>
            <person name="Zengler K."/>
        </authorList>
    </citation>
    <scope>NUCLEOTIDE SEQUENCE</scope>
</reference>